<evidence type="ECO:0000256" key="4">
    <source>
        <dbReference type="ARBA" id="ARBA00022684"/>
    </source>
</evidence>
<gene>
    <name evidence="10" type="ORF">R5R35_005687</name>
</gene>
<evidence type="ECO:0000256" key="6">
    <source>
        <dbReference type="ARBA" id="ARBA00031154"/>
    </source>
</evidence>
<comment type="similarity">
    <text evidence="2">Belongs to the aldo/keto reductase family. Glutamate--cysteine ligase light chain subfamily.</text>
</comment>
<protein>
    <recommendedName>
        <fullName evidence="7">GCS light chain</fullName>
    </recommendedName>
    <alternativeName>
        <fullName evidence="5">Gamma-ECS regulatory subunit</fullName>
    </alternativeName>
    <alternativeName>
        <fullName evidence="8">Gamma-glutamylcysteine synthetase regulatory subunit</fullName>
    </alternativeName>
    <alternativeName>
        <fullName evidence="6">Glutamate--cysteine ligase modifier subunit</fullName>
    </alternativeName>
</protein>
<dbReference type="PANTHER" id="PTHR13295">
    <property type="entry name" value="GLUTAMATE CYSTEINE LIGASE REGULATORY SUBUNIT"/>
    <property type="match status" value="1"/>
</dbReference>
<dbReference type="InterPro" id="IPR036812">
    <property type="entry name" value="NAD(P)_OxRdtase_dom_sf"/>
</dbReference>
<dbReference type="PANTHER" id="PTHR13295:SF4">
    <property type="entry name" value="GLUTAMATE--CYSTEINE LIGASE REGULATORY SUBUNIT"/>
    <property type="match status" value="1"/>
</dbReference>
<comment type="caution">
    <text evidence="10">The sequence shown here is derived from an EMBL/GenBank/DDBJ whole genome shotgun (WGS) entry which is preliminary data.</text>
</comment>
<dbReference type="Proteomes" id="UP001378592">
    <property type="component" value="Unassembled WGS sequence"/>
</dbReference>
<keyword evidence="11" id="KW-1185">Reference proteome</keyword>
<reference evidence="10 11" key="1">
    <citation type="submission" date="2024-03" db="EMBL/GenBank/DDBJ databases">
        <title>The genome assembly and annotation of the cricket Gryllus longicercus Weissman &amp; Gray.</title>
        <authorList>
            <person name="Szrajer S."/>
            <person name="Gray D."/>
            <person name="Ylla G."/>
        </authorList>
    </citation>
    <scope>NUCLEOTIDE SEQUENCE [LARGE SCALE GENOMIC DNA]</scope>
    <source>
        <strain evidence="10">DAG 2021-001</strain>
        <tissue evidence="10">Whole body minus gut</tissue>
    </source>
</reference>
<keyword evidence="4" id="KW-0317">Glutathione biosynthesis</keyword>
<dbReference type="EMBL" id="JAZDUA010000128">
    <property type="protein sequence ID" value="KAK7867048.1"/>
    <property type="molecule type" value="Genomic_DNA"/>
</dbReference>
<evidence type="ECO:0000313" key="10">
    <source>
        <dbReference type="EMBL" id="KAK7867048.1"/>
    </source>
</evidence>
<evidence type="ECO:0000313" key="11">
    <source>
        <dbReference type="Proteomes" id="UP001378592"/>
    </source>
</evidence>
<evidence type="ECO:0000259" key="9">
    <source>
        <dbReference type="Pfam" id="PF00248"/>
    </source>
</evidence>
<organism evidence="10 11">
    <name type="scientific">Gryllus longicercus</name>
    <dbReference type="NCBI Taxonomy" id="2509291"/>
    <lineage>
        <taxon>Eukaryota</taxon>
        <taxon>Metazoa</taxon>
        <taxon>Ecdysozoa</taxon>
        <taxon>Arthropoda</taxon>
        <taxon>Hexapoda</taxon>
        <taxon>Insecta</taxon>
        <taxon>Pterygota</taxon>
        <taxon>Neoptera</taxon>
        <taxon>Polyneoptera</taxon>
        <taxon>Orthoptera</taxon>
        <taxon>Ensifera</taxon>
        <taxon>Gryllidea</taxon>
        <taxon>Grylloidea</taxon>
        <taxon>Gryllidae</taxon>
        <taxon>Gryllinae</taxon>
        <taxon>Gryllus</taxon>
    </lineage>
</organism>
<accession>A0AAN9W0V1</accession>
<dbReference type="Gene3D" id="3.20.20.100">
    <property type="entry name" value="NADP-dependent oxidoreductase domain"/>
    <property type="match status" value="1"/>
</dbReference>
<evidence type="ECO:0000256" key="1">
    <source>
        <dbReference type="ARBA" id="ARBA00005006"/>
    </source>
</evidence>
<dbReference type="GO" id="GO:0035226">
    <property type="term" value="F:glutamate-cysteine ligase catalytic subunit binding"/>
    <property type="evidence" value="ECO:0007669"/>
    <property type="project" value="InterPro"/>
</dbReference>
<evidence type="ECO:0000256" key="7">
    <source>
        <dbReference type="ARBA" id="ARBA00031732"/>
    </source>
</evidence>
<evidence type="ECO:0000256" key="2">
    <source>
        <dbReference type="ARBA" id="ARBA00008612"/>
    </source>
</evidence>
<dbReference type="AlphaFoldDB" id="A0AAN9W0V1"/>
<dbReference type="GO" id="GO:0030234">
    <property type="term" value="F:enzyme regulator activity"/>
    <property type="evidence" value="ECO:0007669"/>
    <property type="project" value="TreeGrafter"/>
</dbReference>
<comment type="pathway">
    <text evidence="1">Sulfur metabolism; glutathione biosynthesis; glutathione from L-cysteine and L-glutamate: step 1/2.</text>
</comment>
<dbReference type="InterPro" id="IPR023210">
    <property type="entry name" value="NADP_OxRdtase_dom"/>
</dbReference>
<feature type="domain" description="NADP-dependent oxidoreductase" evidence="9">
    <location>
        <begin position="57"/>
        <end position="204"/>
    </location>
</feature>
<comment type="subunit">
    <text evidence="3">Heterodimer of a catalytic heavy chain and a regulatory light chain.</text>
</comment>
<proteinExistence type="inferred from homology"/>
<dbReference type="Pfam" id="PF00248">
    <property type="entry name" value="Aldo_ket_red"/>
    <property type="match status" value="1"/>
</dbReference>
<name>A0AAN9W0V1_9ORTH</name>
<evidence type="ECO:0000256" key="5">
    <source>
        <dbReference type="ARBA" id="ARBA00030406"/>
    </source>
</evidence>
<dbReference type="GO" id="GO:0006750">
    <property type="term" value="P:glutathione biosynthetic process"/>
    <property type="evidence" value="ECO:0007669"/>
    <property type="project" value="UniProtKB-KW"/>
</dbReference>
<evidence type="ECO:0000256" key="8">
    <source>
        <dbReference type="ARBA" id="ARBA00032926"/>
    </source>
</evidence>
<dbReference type="GO" id="GO:0017109">
    <property type="term" value="C:glutamate-cysteine ligase complex"/>
    <property type="evidence" value="ECO:0007669"/>
    <property type="project" value="TreeGrafter"/>
</dbReference>
<evidence type="ECO:0000256" key="3">
    <source>
        <dbReference type="ARBA" id="ARBA00011532"/>
    </source>
</evidence>
<dbReference type="InterPro" id="IPR032963">
    <property type="entry name" value="Gclm"/>
</dbReference>
<sequence>MLKNIPPSAKKLCVNTGNILSVNEIKKKAGQNPTDELIESLKVTLKNWQATDQTGGDTIQVYRNEDDLAAKLDSEDRKGLKISVKVFVSSLKEGTLREALNGMFAALRTPFIDSLVLAYPNKTNSNELLSDLQQLWTVLEEYAKSQKILCIGVSDLETDVFVALHSWANVKPSIIQINLASCCVVPPALQEFTKENDVQLLTHSDPFGNYGEEREILSRAALNDVFGMASTEHPGEVSLDWALRFQVHVKCRGVLSSKGYLVSVLWDTPDNNECP</sequence>
<dbReference type="SUPFAM" id="SSF51430">
    <property type="entry name" value="NAD(P)-linked oxidoreductase"/>
    <property type="match status" value="1"/>
</dbReference>